<feature type="domain" description="PET hydrolase/cutinase-like" evidence="4">
    <location>
        <begin position="135"/>
        <end position="235"/>
    </location>
</feature>
<keyword evidence="6" id="KW-1185">Reference proteome</keyword>
<dbReference type="RefSeq" id="WP_166149617.1">
    <property type="nucleotide sequence ID" value="NZ_JAANYN010000008.1"/>
</dbReference>
<dbReference type="Gene3D" id="3.40.50.1820">
    <property type="entry name" value="alpha/beta hydrolase"/>
    <property type="match status" value="1"/>
</dbReference>
<reference evidence="5 6" key="1">
    <citation type="submission" date="2020-03" db="EMBL/GenBank/DDBJ databases">
        <title>Cyclobacterium plantarum sp. nov., a marine bacterium isolated from a coastal-marine wetland.</title>
        <authorList>
            <person name="Sanchez-Porro C."/>
            <person name="Ventosa A."/>
            <person name="Amoozegar M."/>
        </authorList>
    </citation>
    <scope>NUCLEOTIDE SEQUENCE [LARGE SCALE GENOMIC DNA]</scope>
    <source>
        <strain evidence="5 6">GBPx2</strain>
    </source>
</reference>
<comment type="caution">
    <text evidence="5">The sequence shown here is derived from an EMBL/GenBank/DDBJ whole genome shotgun (WGS) entry which is preliminary data.</text>
</comment>
<dbReference type="Proteomes" id="UP000649799">
    <property type="component" value="Unassembled WGS sequence"/>
</dbReference>
<proteinExistence type="predicted"/>
<gene>
    <name evidence="5" type="ORF">G9Q97_18725</name>
</gene>
<sequence length="430" mass="48515">MKPIRTVYMLFACYFCFGIAIDVFPQEDTFIFGDPLPDAPALSFRGDYQVGVRTFDLTHKNQPDIQNFVEKEEPTYDRKLTVEVWYPANHKDNAVPVQYKDYFGAPNDEKRPLTPFTFPGRAVREADPERSESPYPLVIVSHGYLGSRFLMTYLTENLASKGYVVVAIHHTESTHENPGKFASTLYHRSKDQLFVLEEMGRLGKENADNFLAGLVDADQTALVGYSMGGYGVLNAGGAGYAPGFVNAFGQMTAGSRKLSERSLADPAYRESVDPRIKAIVAFAPWGMARGAWDDEGLQNLKIPTLFIAGDQDDISGYDKGVKAIFEGAKNTERYMLTYLNARHNVAPNPPLSPDLNKDDYMHYAEPVWDERRINNINQHFLTAFLDLHLKGKNERARYLDLPQNSLDETWEGFIPRTSIGLEWRQEKPGL</sequence>
<name>A0ABX0HFM7_9BACT</name>
<dbReference type="PANTHER" id="PTHR10272">
    <property type="entry name" value="PLATELET-ACTIVATING FACTOR ACETYLHYDROLASE"/>
    <property type="match status" value="1"/>
</dbReference>
<evidence type="ECO:0000256" key="2">
    <source>
        <dbReference type="ARBA" id="ARBA00022963"/>
    </source>
</evidence>
<evidence type="ECO:0000256" key="3">
    <source>
        <dbReference type="ARBA" id="ARBA00023098"/>
    </source>
</evidence>
<evidence type="ECO:0000256" key="1">
    <source>
        <dbReference type="ARBA" id="ARBA00022801"/>
    </source>
</evidence>
<dbReference type="PANTHER" id="PTHR10272:SF0">
    <property type="entry name" value="PLATELET-ACTIVATING FACTOR ACETYLHYDROLASE"/>
    <property type="match status" value="1"/>
</dbReference>
<dbReference type="GO" id="GO:0016787">
    <property type="term" value="F:hydrolase activity"/>
    <property type="evidence" value="ECO:0007669"/>
    <property type="project" value="UniProtKB-KW"/>
</dbReference>
<dbReference type="Pfam" id="PF12740">
    <property type="entry name" value="PETase"/>
    <property type="match status" value="1"/>
</dbReference>
<dbReference type="SUPFAM" id="SSF53474">
    <property type="entry name" value="alpha/beta-Hydrolases"/>
    <property type="match status" value="1"/>
</dbReference>
<evidence type="ECO:0000313" key="5">
    <source>
        <dbReference type="EMBL" id="NHE58850.1"/>
    </source>
</evidence>
<keyword evidence="3" id="KW-0443">Lipid metabolism</keyword>
<dbReference type="InterPro" id="IPR041127">
    <property type="entry name" value="PET_hydrolase/cutinase-like"/>
</dbReference>
<dbReference type="InterPro" id="IPR029058">
    <property type="entry name" value="AB_hydrolase_fold"/>
</dbReference>
<evidence type="ECO:0000313" key="6">
    <source>
        <dbReference type="Proteomes" id="UP000649799"/>
    </source>
</evidence>
<evidence type="ECO:0000259" key="4">
    <source>
        <dbReference type="Pfam" id="PF12740"/>
    </source>
</evidence>
<organism evidence="5 6">
    <name type="scientific">Cyclobacterium plantarum</name>
    <dbReference type="NCBI Taxonomy" id="2716263"/>
    <lineage>
        <taxon>Bacteria</taxon>
        <taxon>Pseudomonadati</taxon>
        <taxon>Bacteroidota</taxon>
        <taxon>Cytophagia</taxon>
        <taxon>Cytophagales</taxon>
        <taxon>Cyclobacteriaceae</taxon>
        <taxon>Cyclobacterium</taxon>
    </lineage>
</organism>
<keyword evidence="1 5" id="KW-0378">Hydrolase</keyword>
<keyword evidence="2" id="KW-0442">Lipid degradation</keyword>
<dbReference type="EMBL" id="JAANYN010000008">
    <property type="protein sequence ID" value="NHE58850.1"/>
    <property type="molecule type" value="Genomic_DNA"/>
</dbReference>
<protein>
    <submittedName>
        <fullName evidence="5">Dienelactone hydrolase</fullName>
    </submittedName>
</protein>
<accession>A0ABX0HFM7</accession>